<dbReference type="Ensembl" id="ENSENLT00000043778.1">
    <property type="protein sequence ID" value="ENSENLP00000042683.1"/>
    <property type="gene ID" value="ENSENLG00000018238.1"/>
</dbReference>
<name>A0A665WFD9_ECHNA</name>
<dbReference type="PROSITE" id="PS50005">
    <property type="entry name" value="TPR"/>
    <property type="match status" value="2"/>
</dbReference>
<dbReference type="Pfam" id="PF13181">
    <property type="entry name" value="TPR_8"/>
    <property type="match status" value="2"/>
</dbReference>
<proteinExistence type="predicted"/>
<reference evidence="4" key="2">
    <citation type="submission" date="2025-08" db="UniProtKB">
        <authorList>
            <consortium name="Ensembl"/>
        </authorList>
    </citation>
    <scope>IDENTIFICATION</scope>
</reference>
<organism evidence="4 5">
    <name type="scientific">Echeneis naucrates</name>
    <name type="common">Live sharksucker</name>
    <dbReference type="NCBI Taxonomy" id="173247"/>
    <lineage>
        <taxon>Eukaryota</taxon>
        <taxon>Metazoa</taxon>
        <taxon>Chordata</taxon>
        <taxon>Craniata</taxon>
        <taxon>Vertebrata</taxon>
        <taxon>Euteleostomi</taxon>
        <taxon>Actinopterygii</taxon>
        <taxon>Neopterygii</taxon>
        <taxon>Teleostei</taxon>
        <taxon>Neoteleostei</taxon>
        <taxon>Acanthomorphata</taxon>
        <taxon>Carangaria</taxon>
        <taxon>Carangiformes</taxon>
        <taxon>Echeneidae</taxon>
        <taxon>Echeneis</taxon>
    </lineage>
</organism>
<dbReference type="AlphaFoldDB" id="A0A665WFD9"/>
<dbReference type="GO" id="GO:0031514">
    <property type="term" value="C:motile cilium"/>
    <property type="evidence" value="ECO:0007669"/>
    <property type="project" value="TreeGrafter"/>
</dbReference>
<evidence type="ECO:0000256" key="1">
    <source>
        <dbReference type="ARBA" id="ARBA00022737"/>
    </source>
</evidence>
<keyword evidence="2 3" id="KW-0802">TPR repeat</keyword>
<dbReference type="Gene3D" id="1.25.40.10">
    <property type="entry name" value="Tetratricopeptide repeat domain"/>
    <property type="match status" value="2"/>
</dbReference>
<dbReference type="OMA" id="MSDYHMQ"/>
<evidence type="ECO:0000256" key="2">
    <source>
        <dbReference type="ARBA" id="ARBA00022803"/>
    </source>
</evidence>
<evidence type="ECO:0000256" key="3">
    <source>
        <dbReference type="PROSITE-ProRule" id="PRU00339"/>
    </source>
</evidence>
<dbReference type="PANTHER" id="PTHR44314">
    <property type="entry name" value="CILIA- AND FLAGELLA-ASSOCIATED PROTEIN 70"/>
    <property type="match status" value="1"/>
</dbReference>
<keyword evidence="5" id="KW-1185">Reference proteome</keyword>
<sequence length="954" mass="107915">MLLRHCTSTDCSFNLSLLLQVCQGKKADNFLSFLKVEVDGMVLGESDKKQFNPVEQCVDFNFTCSFRCRNDIQALSDMANKPVILTITEILPEEKKIEARTSMLGQAVVDLLPLLQGTTSCYKSYDFIFLLKNVYTFHLFFFLQRATLDVSVSVLAPVLSEAELSASNLLKVTIEAAYSIPETWMLVSGQAPTPSTCTAALEVPLTAEKDKVLVFCDGQLKAGGEREANSRLRKRPHQALLLPGNHFIPEAIIQTESIEQEHGELTGFEDREFRKEAETSKNRVCWDTEMRCFLDGGGTARLRRRITESRLWPVEITKLSAPFGKEIESKQVKPGEENPEIPFHGVAFVDMAQLLYPGISRIRGAYRIHPFSETELLNKSKRSVSVLKEYAKAAANQIKARASSAASSYKGKGGKNVDGGNKGLCAFYCAIFLKAFIILTSHSCSWQMYVEARTYIIIEIVLAKPLVPKTSSEELARRVKALIPPRPSPPAGPSRAERAVLDFHTQVGNVVSQVSSQYMELFGARHKPLEDCQEQTKVQLMGALNVSGRYFAFKEQMKHAVVRLVRDKMQRTEPITDPQFLKAFVSKLYVYLVDEMHIALNKICSNGVDDDSSDVILLSSSQLRYFAREAKLTGDYQQAAQYYQELVVRHPREPSHKFEWGGLYMLTGDYMKARECFHDAVSFQQAHQPSLMMCGVLATTFERYEEAKTFLEQATNIDPPSVVAWTLLGEVEVCALTLYPVKLQLTEKKYRSVLCHYCLFQKNNGFAGMLCSGKVRHNKFDQTPGHCPLYEQDADVWALNGHCHYLQGEFSEAQWSYERSLDLSQQPSDSHLVLLRLGSIYLQQRKFEQAKETYLQACEQSPSCLTWLGLGSAYYRLEELNIAEEALTEANHLNNQNAEVWAYLSLICLRETFFLAFQFNFQEKLLLKEFHELKNQLRFTHLVSCFATSTEAGL</sequence>
<dbReference type="PANTHER" id="PTHR44314:SF1">
    <property type="entry name" value="CILIA- AND FLAGELLA-ASSOCIATED PROTEIN 70"/>
    <property type="match status" value="1"/>
</dbReference>
<dbReference type="SUPFAM" id="SSF48452">
    <property type="entry name" value="TPR-like"/>
    <property type="match status" value="1"/>
</dbReference>
<evidence type="ECO:0000313" key="4">
    <source>
        <dbReference type="Ensembl" id="ENSENLP00000042683.1"/>
    </source>
</evidence>
<keyword evidence="1" id="KW-0677">Repeat</keyword>
<dbReference type="Proteomes" id="UP000472264">
    <property type="component" value="Chromosome 3"/>
</dbReference>
<dbReference type="FunCoup" id="A0A665WFD9">
    <property type="interactions" value="22"/>
</dbReference>
<dbReference type="InterPro" id="IPR052628">
    <property type="entry name" value="CFAP70"/>
</dbReference>
<accession>A0A665WFD9</accession>
<dbReference type="InterPro" id="IPR019734">
    <property type="entry name" value="TPR_rpt"/>
</dbReference>
<reference evidence="4" key="3">
    <citation type="submission" date="2025-09" db="UniProtKB">
        <authorList>
            <consortium name="Ensembl"/>
        </authorList>
    </citation>
    <scope>IDENTIFICATION</scope>
</reference>
<feature type="repeat" description="TPR" evidence="3">
    <location>
        <begin position="794"/>
        <end position="827"/>
    </location>
</feature>
<gene>
    <name evidence="4" type="primary">cfap70</name>
</gene>
<dbReference type="GO" id="GO:0070062">
    <property type="term" value="C:extracellular exosome"/>
    <property type="evidence" value="ECO:0007669"/>
    <property type="project" value="TreeGrafter"/>
</dbReference>
<evidence type="ECO:0000313" key="5">
    <source>
        <dbReference type="Proteomes" id="UP000472264"/>
    </source>
</evidence>
<reference evidence="4" key="1">
    <citation type="submission" date="2021-04" db="EMBL/GenBank/DDBJ databases">
        <authorList>
            <consortium name="Wellcome Sanger Institute Data Sharing"/>
        </authorList>
    </citation>
    <scope>NUCLEOTIDE SEQUENCE [LARGE SCALE GENOMIC DNA]</scope>
</reference>
<protein>
    <submittedName>
        <fullName evidence="4">Cilia and flagella associated protein 70</fullName>
    </submittedName>
</protein>
<dbReference type="InterPro" id="IPR011990">
    <property type="entry name" value="TPR-like_helical_dom_sf"/>
</dbReference>
<dbReference type="InParanoid" id="A0A665WFD9"/>
<feature type="repeat" description="TPR" evidence="3">
    <location>
        <begin position="831"/>
        <end position="864"/>
    </location>
</feature>
<dbReference type="Pfam" id="PF13432">
    <property type="entry name" value="TPR_16"/>
    <property type="match status" value="1"/>
</dbReference>
<dbReference type="SMART" id="SM00028">
    <property type="entry name" value="TPR"/>
    <property type="match status" value="5"/>
</dbReference>
<dbReference type="GO" id="GO:0060271">
    <property type="term" value="P:cilium assembly"/>
    <property type="evidence" value="ECO:0007669"/>
    <property type="project" value="TreeGrafter"/>
</dbReference>
<dbReference type="GO" id="GO:0003341">
    <property type="term" value="P:cilium movement"/>
    <property type="evidence" value="ECO:0007669"/>
    <property type="project" value="TreeGrafter"/>
</dbReference>